<dbReference type="Proteomes" id="UP000813444">
    <property type="component" value="Unassembled WGS sequence"/>
</dbReference>
<comment type="caution">
    <text evidence="2">The sequence shown here is derived from an EMBL/GenBank/DDBJ whole genome shotgun (WGS) entry which is preliminary data.</text>
</comment>
<keyword evidence="3" id="KW-1185">Reference proteome</keyword>
<dbReference type="OrthoDB" id="3467882at2759"/>
<evidence type="ECO:0008006" key="4">
    <source>
        <dbReference type="Google" id="ProtNLM"/>
    </source>
</evidence>
<dbReference type="AlphaFoldDB" id="A0A8K0SND2"/>
<dbReference type="EMBL" id="JAGPNK010000013">
    <property type="protein sequence ID" value="KAH7309535.1"/>
    <property type="molecule type" value="Genomic_DNA"/>
</dbReference>
<evidence type="ECO:0000313" key="3">
    <source>
        <dbReference type="Proteomes" id="UP000813444"/>
    </source>
</evidence>
<organism evidence="2 3">
    <name type="scientific">Stachybotrys elegans</name>
    <dbReference type="NCBI Taxonomy" id="80388"/>
    <lineage>
        <taxon>Eukaryota</taxon>
        <taxon>Fungi</taxon>
        <taxon>Dikarya</taxon>
        <taxon>Ascomycota</taxon>
        <taxon>Pezizomycotina</taxon>
        <taxon>Sordariomycetes</taxon>
        <taxon>Hypocreomycetidae</taxon>
        <taxon>Hypocreales</taxon>
        <taxon>Stachybotryaceae</taxon>
        <taxon>Stachybotrys</taxon>
    </lineage>
</organism>
<keyword evidence="1" id="KW-0732">Signal</keyword>
<protein>
    <recommendedName>
        <fullName evidence="4">Enterotoxin</fullName>
    </recommendedName>
</protein>
<proteinExistence type="predicted"/>
<sequence>MRVHVWCILAYLTAGVLGKGYRVSYEKIMMFYAYRIDQLLPEDQWTIGVVCSQKTDKMYRVCSDPPKPETPKYERPRVKDKGYEAGVPYERPERSWNFNEFAGALDNKKYLSPGSWLLPGGAADQHKLDFDMDQVAAKFKSIGRDQNWYPPWRLFKDGGLPKFLDSDGYTSYDGAVKSVVERVAYAKSNIPSEVFEKNKLIFEKFEQARSKVFLARTANNDYWVKKSYEERIKGIDVKTNSVGYVDFVDGGLKPAFTIDIEATIAANPGIEDLRTKMENVRIQRMIHNDSDTPAQKAEAKAAREHKTVLDIYESAGNIMGATTPGCAT</sequence>
<feature type="chain" id="PRO_5035465497" description="Enterotoxin" evidence="1">
    <location>
        <begin position="19"/>
        <end position="328"/>
    </location>
</feature>
<feature type="signal peptide" evidence="1">
    <location>
        <begin position="1"/>
        <end position="18"/>
    </location>
</feature>
<name>A0A8K0SND2_9HYPO</name>
<evidence type="ECO:0000256" key="1">
    <source>
        <dbReference type="SAM" id="SignalP"/>
    </source>
</evidence>
<gene>
    <name evidence="2" type="ORF">B0I35DRAFT_482297</name>
</gene>
<evidence type="ECO:0000313" key="2">
    <source>
        <dbReference type="EMBL" id="KAH7309535.1"/>
    </source>
</evidence>
<reference evidence="2" key="1">
    <citation type="journal article" date="2021" name="Nat. Commun.">
        <title>Genetic determinants of endophytism in the Arabidopsis root mycobiome.</title>
        <authorList>
            <person name="Mesny F."/>
            <person name="Miyauchi S."/>
            <person name="Thiergart T."/>
            <person name="Pickel B."/>
            <person name="Atanasova L."/>
            <person name="Karlsson M."/>
            <person name="Huettel B."/>
            <person name="Barry K.W."/>
            <person name="Haridas S."/>
            <person name="Chen C."/>
            <person name="Bauer D."/>
            <person name="Andreopoulos W."/>
            <person name="Pangilinan J."/>
            <person name="LaButti K."/>
            <person name="Riley R."/>
            <person name="Lipzen A."/>
            <person name="Clum A."/>
            <person name="Drula E."/>
            <person name="Henrissat B."/>
            <person name="Kohler A."/>
            <person name="Grigoriev I.V."/>
            <person name="Martin F.M."/>
            <person name="Hacquard S."/>
        </authorList>
    </citation>
    <scope>NUCLEOTIDE SEQUENCE</scope>
    <source>
        <strain evidence="2">MPI-CAGE-CH-0235</strain>
    </source>
</reference>
<accession>A0A8K0SND2</accession>